<keyword evidence="5" id="KW-0378">Hydrolase</keyword>
<dbReference type="EMBL" id="PYOC01000003">
    <property type="protein sequence ID" value="PSV47315.1"/>
    <property type="molecule type" value="Genomic_DNA"/>
</dbReference>
<keyword evidence="6" id="KW-1185">Reference proteome</keyword>
<evidence type="ECO:0000256" key="2">
    <source>
        <dbReference type="ARBA" id="ARBA00022747"/>
    </source>
</evidence>
<dbReference type="GO" id="GO:0004519">
    <property type="term" value="F:endonuclease activity"/>
    <property type="evidence" value="ECO:0007669"/>
    <property type="project" value="UniProtKB-KW"/>
</dbReference>
<comment type="caution">
    <text evidence="5">The sequence shown here is derived from an EMBL/GenBank/DDBJ whole genome shotgun (WGS) entry which is preliminary data.</text>
</comment>
<sequence>MSVETLITDNIDIWTSAIKTKLASGRGNGKKLELYGVKKLRELILELAVHGKLLPQDLNDEPAPVLLERIAEEKALLVKENKIKKQKVFPEITDEEKPFGEPKGWKWVSLQNLITVMDAGWSPACPPEPSPSDEKWGVLKTTAVQSMEYREHENKVLPVNKEPKHQYEVKTGDILITRAGPKNRVGVSCLVQRTRPRLMISDKIIRFHLVDIKMCERYISLCLNAGATAEYLDSAKSGMAESQMNISQDKLKSAPIPLAPLAEQLRIVTKVDELMALCDQLEQQTKSNIDAQKTLAEVLFATLTNSTDAGELTQNWARVSEHFDILLTTEYCIDLLKQTVLQLAITGKFVDFGNFEMKTVKQLLCFGPRNGVSPKEAPTPTDCKVLKLGATSYGYLNVEQSKFVDVDVDPESHLWLKEGDILIQRGNSATFVGSNVIVDKDYSGYIYPDLMMKLRTNELIASEYLSLVLSASSSRESMWSQMTGTSGTMPKISKKVVENVSIPVPADKQVQLEVVNEVNRIFSIIENLRLKLNQCQITQIHLADAIVAKSL</sequence>
<evidence type="ECO:0000256" key="3">
    <source>
        <dbReference type="ARBA" id="ARBA00023125"/>
    </source>
</evidence>
<accession>A0A2T3L8I9</accession>
<dbReference type="RefSeq" id="WP_107253505.1">
    <property type="nucleotide sequence ID" value="NZ_PYOC01000003.1"/>
</dbReference>
<evidence type="ECO:0000256" key="1">
    <source>
        <dbReference type="ARBA" id="ARBA00010923"/>
    </source>
</evidence>
<dbReference type="Gene3D" id="3.90.220.20">
    <property type="entry name" value="DNA methylase specificity domains"/>
    <property type="match status" value="2"/>
</dbReference>
<dbReference type="InterPro" id="IPR044946">
    <property type="entry name" value="Restrct_endonuc_typeI_TRD_sf"/>
</dbReference>
<evidence type="ECO:0000313" key="6">
    <source>
        <dbReference type="Proteomes" id="UP000241803"/>
    </source>
</evidence>
<organism evidence="5 6">
    <name type="scientific">Photobacterium indicum</name>
    <dbReference type="NCBI Taxonomy" id="81447"/>
    <lineage>
        <taxon>Bacteria</taxon>
        <taxon>Pseudomonadati</taxon>
        <taxon>Pseudomonadota</taxon>
        <taxon>Gammaproteobacteria</taxon>
        <taxon>Vibrionales</taxon>
        <taxon>Vibrionaceae</taxon>
        <taxon>Photobacterium</taxon>
    </lineage>
</organism>
<keyword evidence="2" id="KW-0680">Restriction system</keyword>
<comment type="similarity">
    <text evidence="1">Belongs to the type-I restriction system S methylase family.</text>
</comment>
<keyword evidence="5" id="KW-0255">Endonuclease</keyword>
<reference evidence="5 6" key="1">
    <citation type="submission" date="2018-03" db="EMBL/GenBank/DDBJ databases">
        <title>Whole genome sequencing of Histamine producing bacteria.</title>
        <authorList>
            <person name="Butler K."/>
        </authorList>
    </citation>
    <scope>NUCLEOTIDE SEQUENCE [LARGE SCALE GENOMIC DNA]</scope>
    <source>
        <strain evidence="5 6">ATCC 19614</strain>
    </source>
</reference>
<gene>
    <name evidence="5" type="ORF">C9J47_10570</name>
</gene>
<dbReference type="GO" id="GO:0003677">
    <property type="term" value="F:DNA binding"/>
    <property type="evidence" value="ECO:0007669"/>
    <property type="project" value="UniProtKB-KW"/>
</dbReference>
<keyword evidence="5" id="KW-0540">Nuclease</keyword>
<evidence type="ECO:0000313" key="5">
    <source>
        <dbReference type="EMBL" id="PSV47315.1"/>
    </source>
</evidence>
<dbReference type="PANTHER" id="PTHR43140">
    <property type="entry name" value="TYPE-1 RESTRICTION ENZYME ECOKI SPECIFICITY PROTEIN"/>
    <property type="match status" value="1"/>
</dbReference>
<proteinExistence type="inferred from homology"/>
<feature type="domain" description="Type I restriction modification DNA specificity" evidence="4">
    <location>
        <begin position="155"/>
        <end position="289"/>
    </location>
</feature>
<dbReference type="PANTHER" id="PTHR43140:SF1">
    <property type="entry name" value="TYPE I RESTRICTION ENZYME ECOKI SPECIFICITY SUBUNIT"/>
    <property type="match status" value="1"/>
</dbReference>
<dbReference type="SUPFAM" id="SSF116734">
    <property type="entry name" value="DNA methylase specificity domain"/>
    <property type="match status" value="2"/>
</dbReference>
<evidence type="ECO:0000259" key="4">
    <source>
        <dbReference type="Pfam" id="PF01420"/>
    </source>
</evidence>
<dbReference type="AlphaFoldDB" id="A0A2T3L8I9"/>
<dbReference type="GO" id="GO:0009307">
    <property type="term" value="P:DNA restriction-modification system"/>
    <property type="evidence" value="ECO:0007669"/>
    <property type="project" value="UniProtKB-KW"/>
</dbReference>
<dbReference type="InterPro" id="IPR051212">
    <property type="entry name" value="Type-I_RE_S_subunit"/>
</dbReference>
<protein>
    <submittedName>
        <fullName evidence="5">Type I restriction endonuclease subunit S</fullName>
    </submittedName>
</protein>
<dbReference type="CDD" id="cd17261">
    <property type="entry name" value="RMtype1_S_EcoKI-TRD2-CR2_like"/>
    <property type="match status" value="2"/>
</dbReference>
<dbReference type="InterPro" id="IPR000055">
    <property type="entry name" value="Restrct_endonuc_typeI_TRD"/>
</dbReference>
<name>A0A2T3L8I9_9GAMM</name>
<dbReference type="Pfam" id="PF01420">
    <property type="entry name" value="Methylase_S"/>
    <property type="match status" value="1"/>
</dbReference>
<keyword evidence="3" id="KW-0238">DNA-binding</keyword>
<dbReference type="Proteomes" id="UP000241803">
    <property type="component" value="Unassembled WGS sequence"/>
</dbReference>